<dbReference type="OrthoDB" id="983143at2"/>
<evidence type="ECO:0008006" key="4">
    <source>
        <dbReference type="Google" id="ProtNLM"/>
    </source>
</evidence>
<dbReference type="STRING" id="331648.BST97_12765"/>
<dbReference type="EMBL" id="CP019344">
    <property type="protein sequence ID" value="ARN79479.1"/>
    <property type="molecule type" value="Genomic_DNA"/>
</dbReference>
<dbReference type="Proteomes" id="UP000193431">
    <property type="component" value="Chromosome"/>
</dbReference>
<reference evidence="2 3" key="1">
    <citation type="submission" date="2016-11" db="EMBL/GenBank/DDBJ databases">
        <title>Trade-off between light-utilization and light-protection in marine flavobacteria.</title>
        <authorList>
            <person name="Kumagai Y."/>
        </authorList>
    </citation>
    <scope>NUCLEOTIDE SEQUENCE [LARGE SCALE GENOMIC DNA]</scope>
    <source>
        <strain evidence="2 3">JCM 13191</strain>
    </source>
</reference>
<sequence length="726" mass="83729">MRIFLFFILISLGSNIFAQEPISGKDWVEQSINQRINNDPQVKYTGYQYSSYQNLKITGDPEALTGPGYKKTELRKTLKQTGVFYSEKTSIFFNDPKEREREVITGINMSGFKQPVYPIYTIEFQSQDIYDKDYVILDQTYVNPLSEKGLKTYNYQIEKDTIINGRPSIKISVDHEQENAPNLLRGEFYFDKQTKAVARAHYTNFGALNISAVHELRLDEELEAWITTKQELFIKKEKTVKELELFGARLEVGQEKSKMIAAPSDDLYVIMRTYNSNHQKETTAPYDFDGARIEVLESASQKELTYWNQFRDTNSFSNDDLAQFMQLDSVITATRVTRKLETLDKFKVGYYPVGFFDFDLKYLVKYNDYEAFRLGVGGTTNEKFSEQWRLGGYVAYGTKDRAFKHKISAGYRLDEERNTWLSIYRQEDINEFAAEAFLTDARVYSLFEPRLINIPTFYLFTDYGVSVQQRPMANILGEVSLSRKRIQQTTAYQFQPDDRAFDNYVLTEAKLGVRWSPREDFMRTPRGFQSIKKGYPVLSGQITKGVSNVVGSDFDYLKLSGKVGYVLDSGNDHVTEILVEGHFASGQVPLTHLFHAYPNSPTKDEILQRFSVAGRRSFETMYFNEFFSDRIAIAQVRHKLPALDIASFLKPEVVLTSKFAIGDLDDPQEHLNVDFDTLEHGYFESGLEINKLIFGFGLSASYRYGAYNLPKFADNLALKFTFYLEL</sequence>
<evidence type="ECO:0000313" key="2">
    <source>
        <dbReference type="EMBL" id="ARN79479.1"/>
    </source>
</evidence>
<proteinExistence type="predicted"/>
<organism evidence="2 3">
    <name type="scientific">Nonlabens spongiae</name>
    <dbReference type="NCBI Taxonomy" id="331648"/>
    <lineage>
        <taxon>Bacteria</taxon>
        <taxon>Pseudomonadati</taxon>
        <taxon>Bacteroidota</taxon>
        <taxon>Flavobacteriia</taxon>
        <taxon>Flavobacteriales</taxon>
        <taxon>Flavobacteriaceae</taxon>
        <taxon>Nonlabens</taxon>
    </lineage>
</organism>
<keyword evidence="1" id="KW-0732">Signal</keyword>
<protein>
    <recommendedName>
        <fullName evidence="4">Carboxypeptidase-like regulatory domain-containing protein</fullName>
    </recommendedName>
</protein>
<keyword evidence="3" id="KW-1185">Reference proteome</keyword>
<gene>
    <name evidence="2" type="ORF">BST97_12765</name>
</gene>
<feature type="signal peptide" evidence="1">
    <location>
        <begin position="1"/>
        <end position="18"/>
    </location>
</feature>
<evidence type="ECO:0000313" key="3">
    <source>
        <dbReference type="Proteomes" id="UP000193431"/>
    </source>
</evidence>
<dbReference type="InterPro" id="IPR043741">
    <property type="entry name" value="DUF5686"/>
</dbReference>
<name>A0A1W6MPR6_9FLAO</name>
<feature type="chain" id="PRO_5013071745" description="Carboxypeptidase-like regulatory domain-containing protein" evidence="1">
    <location>
        <begin position="19"/>
        <end position="726"/>
    </location>
</feature>
<dbReference type="Pfam" id="PF18939">
    <property type="entry name" value="DUF5686"/>
    <property type="match status" value="1"/>
</dbReference>
<accession>A0A1W6MPR6</accession>
<evidence type="ECO:0000256" key="1">
    <source>
        <dbReference type="SAM" id="SignalP"/>
    </source>
</evidence>
<dbReference type="AlphaFoldDB" id="A0A1W6MPR6"/>